<evidence type="ECO:0000256" key="2">
    <source>
        <dbReference type="SAM" id="MobiDB-lite"/>
    </source>
</evidence>
<organism evidence="4 5">
    <name type="scientific">Pycnococcus provasolii</name>
    <dbReference type="NCBI Taxonomy" id="41880"/>
    <lineage>
        <taxon>Eukaryota</taxon>
        <taxon>Viridiplantae</taxon>
        <taxon>Chlorophyta</taxon>
        <taxon>Pseudoscourfieldiophyceae</taxon>
        <taxon>Pseudoscourfieldiales</taxon>
        <taxon>Pycnococcaceae</taxon>
        <taxon>Pycnococcus</taxon>
    </lineage>
</organism>
<keyword evidence="1" id="KW-0175">Coiled coil</keyword>
<dbReference type="Proteomes" id="UP000660262">
    <property type="component" value="Unassembled WGS sequence"/>
</dbReference>
<keyword evidence="3" id="KW-0812">Transmembrane</keyword>
<sequence length="564" mass="61655">MDQSASGHLRECERGRASGKEAAEVELENVRLASAIKDAELLATSTAAAAAEAAESVMRSQLRIAEKAKEAAEVELESVRRASAIKDAELLATSTAAAAAEAGESVLQSERVAARATEARLRSERDAARAAAGRLAQNESRLRSERNVARVAAAAAAENVPSQAETIDDVLKHLDTSVHEEARKAWEAAAANPVRKVMVSFVAPTSEMLEEWKARGLLTADQKTKCQQLPAAYAKGFVDGRDDSDEPIIGGQDATAVSVDIRGALKLLAEMDKLTSTEIVQRAKEVITHSERSVKATLKTDSRERAAAYIWLITIIMNNSICFVVILHAAVMRCINAMHPISTQLGIGTTGHLVISRNLNVSMQNKLLPSSEESWNMEWNRSSLLTRCRCRLKELKVDRTGLQLRSAVAGVVEEGRRLSSNDGGVDSLRKELLKMSFNENAGWMLRRAIDEKDDDDVLLALRDFIDAYGGDGSSRRLADLASFVHEEEEEEEHPAEAMQTDRRAWDFDVDSDRRFIEPLVLALSAESENGEYDEQLEQLKAMSQKAKLQLAASKVLGKRNSPAA</sequence>
<reference evidence="4" key="1">
    <citation type="submission" date="2020-10" db="EMBL/GenBank/DDBJ databases">
        <title>Unveiling of a novel bifunctional photoreceptor, Dualchrome1, isolated from a cosmopolitan green alga.</title>
        <authorList>
            <person name="Suzuki S."/>
            <person name="Kawachi M."/>
        </authorList>
    </citation>
    <scope>NUCLEOTIDE SEQUENCE</scope>
    <source>
        <strain evidence="4">NIES 2893</strain>
    </source>
</reference>
<evidence type="ECO:0000256" key="1">
    <source>
        <dbReference type="SAM" id="Coils"/>
    </source>
</evidence>
<keyword evidence="3" id="KW-1133">Transmembrane helix</keyword>
<accession>A0A830HPD8</accession>
<evidence type="ECO:0000256" key="3">
    <source>
        <dbReference type="SAM" id="Phobius"/>
    </source>
</evidence>
<protein>
    <submittedName>
        <fullName evidence="4">Uncharacterized protein</fullName>
    </submittedName>
</protein>
<evidence type="ECO:0000313" key="4">
    <source>
        <dbReference type="EMBL" id="GHP08788.1"/>
    </source>
</evidence>
<dbReference type="AlphaFoldDB" id="A0A830HPD8"/>
<dbReference type="EMBL" id="BNJQ01000022">
    <property type="protein sequence ID" value="GHP08788.1"/>
    <property type="molecule type" value="Genomic_DNA"/>
</dbReference>
<keyword evidence="5" id="KW-1185">Reference proteome</keyword>
<comment type="caution">
    <text evidence="4">The sequence shown here is derived from an EMBL/GenBank/DDBJ whole genome shotgun (WGS) entry which is preliminary data.</text>
</comment>
<proteinExistence type="predicted"/>
<evidence type="ECO:0000313" key="5">
    <source>
        <dbReference type="Proteomes" id="UP000660262"/>
    </source>
</evidence>
<gene>
    <name evidence="4" type="ORF">PPROV_000752500</name>
</gene>
<feature type="compositionally biased region" description="Basic and acidic residues" evidence="2">
    <location>
        <begin position="8"/>
        <end position="21"/>
    </location>
</feature>
<name>A0A830HPD8_9CHLO</name>
<feature type="coiled-coil region" evidence="1">
    <location>
        <begin position="522"/>
        <end position="549"/>
    </location>
</feature>
<feature type="region of interest" description="Disordered" evidence="2">
    <location>
        <begin position="1"/>
        <end position="21"/>
    </location>
</feature>
<keyword evidence="3" id="KW-0472">Membrane</keyword>
<feature type="transmembrane region" description="Helical" evidence="3">
    <location>
        <begin position="308"/>
        <end position="331"/>
    </location>
</feature>